<dbReference type="Proteomes" id="UP000176988">
    <property type="component" value="Unassembled WGS sequence"/>
</dbReference>
<sequence>MSEYSESNSIRDPEARKIGIGFWIPDRPRSARPSGMTAGKTHNFRDDKLERMSDKKARNFRDDKIKSKDDKLNESPR</sequence>
<evidence type="ECO:0000313" key="3">
    <source>
        <dbReference type="Proteomes" id="UP000176988"/>
    </source>
</evidence>
<feature type="compositionally biased region" description="Basic and acidic residues" evidence="1">
    <location>
        <begin position="43"/>
        <end position="77"/>
    </location>
</feature>
<organism evidence="2 3">
    <name type="scientific">Candidatus Uhrbacteria bacterium RIFOXYC2_FULL_47_19</name>
    <dbReference type="NCBI Taxonomy" id="1802424"/>
    <lineage>
        <taxon>Bacteria</taxon>
        <taxon>Candidatus Uhriibacteriota</taxon>
    </lineage>
</organism>
<evidence type="ECO:0000313" key="2">
    <source>
        <dbReference type="EMBL" id="OGM00130.1"/>
    </source>
</evidence>
<name>A0A1F7WBI1_9BACT</name>
<evidence type="ECO:0000256" key="1">
    <source>
        <dbReference type="SAM" id="MobiDB-lite"/>
    </source>
</evidence>
<gene>
    <name evidence="2" type="ORF">A2480_03635</name>
</gene>
<feature type="region of interest" description="Disordered" evidence="1">
    <location>
        <begin position="1"/>
        <end position="77"/>
    </location>
</feature>
<dbReference type="EMBL" id="MGFG01000034">
    <property type="protein sequence ID" value="OGM00130.1"/>
    <property type="molecule type" value="Genomic_DNA"/>
</dbReference>
<proteinExistence type="predicted"/>
<protein>
    <submittedName>
        <fullName evidence="2">Uncharacterized protein</fullName>
    </submittedName>
</protein>
<comment type="caution">
    <text evidence="2">The sequence shown here is derived from an EMBL/GenBank/DDBJ whole genome shotgun (WGS) entry which is preliminary data.</text>
</comment>
<dbReference type="AlphaFoldDB" id="A0A1F7WBI1"/>
<reference evidence="2 3" key="1">
    <citation type="journal article" date="2016" name="Nat. Commun.">
        <title>Thousands of microbial genomes shed light on interconnected biogeochemical processes in an aquifer system.</title>
        <authorList>
            <person name="Anantharaman K."/>
            <person name="Brown C.T."/>
            <person name="Hug L.A."/>
            <person name="Sharon I."/>
            <person name="Castelle C.J."/>
            <person name="Probst A.J."/>
            <person name="Thomas B.C."/>
            <person name="Singh A."/>
            <person name="Wilkins M.J."/>
            <person name="Karaoz U."/>
            <person name="Brodie E.L."/>
            <person name="Williams K.H."/>
            <person name="Hubbard S.S."/>
            <person name="Banfield J.F."/>
        </authorList>
    </citation>
    <scope>NUCLEOTIDE SEQUENCE [LARGE SCALE GENOMIC DNA]</scope>
</reference>
<accession>A0A1F7WBI1</accession>